<feature type="active site" description="Nucleophile" evidence="6">
    <location>
        <position position="10"/>
    </location>
</feature>
<gene>
    <name evidence="9" type="ORF">FC84_GL000849</name>
</gene>
<dbReference type="SFLD" id="SFLDS00003">
    <property type="entry name" value="Haloacid_Dehalogenase"/>
    <property type="match status" value="1"/>
</dbReference>
<dbReference type="PATRIC" id="fig|1423738.3.peg.859"/>
<dbReference type="SUPFAM" id="SSF56784">
    <property type="entry name" value="HAD-like"/>
    <property type="match status" value="1"/>
</dbReference>
<dbReference type="SFLD" id="SFLDG01139">
    <property type="entry name" value="C2.A:_Pyridoxal_Phosphate_Phos"/>
    <property type="match status" value="1"/>
</dbReference>
<dbReference type="Gene3D" id="3.40.50.1000">
    <property type="entry name" value="HAD superfamily/HAD-like"/>
    <property type="match status" value="2"/>
</dbReference>
<feature type="binding site" evidence="8">
    <location>
        <position position="12"/>
    </location>
    <ligand>
        <name>Mg(2+)</name>
        <dbReference type="ChEBI" id="CHEBI:18420"/>
    </ligand>
</feature>
<name>A0A0R2BGX4_9LACO</name>
<evidence type="ECO:0000256" key="2">
    <source>
        <dbReference type="ARBA" id="ARBA00022723"/>
    </source>
</evidence>
<dbReference type="GO" id="GO:0016791">
    <property type="term" value="F:phosphatase activity"/>
    <property type="evidence" value="ECO:0007669"/>
    <property type="project" value="TreeGrafter"/>
</dbReference>
<dbReference type="FunFam" id="3.40.50.1000:FF:000053">
    <property type="entry name" value="TIGR01457 family HAD hydrolase"/>
    <property type="match status" value="1"/>
</dbReference>
<dbReference type="InterPro" id="IPR036412">
    <property type="entry name" value="HAD-like_sf"/>
</dbReference>
<comment type="function">
    <text evidence="5">Catalyzes the dephosphorylation of 2-6 carbon acid sugars in vitro.</text>
</comment>
<dbReference type="InterPro" id="IPR006354">
    <property type="entry name" value="HAD-SF_hydro_IIA_hyp1"/>
</dbReference>
<evidence type="ECO:0000256" key="4">
    <source>
        <dbReference type="ARBA" id="ARBA00022842"/>
    </source>
</evidence>
<dbReference type="Pfam" id="PF13242">
    <property type="entry name" value="Hydrolase_like"/>
    <property type="match status" value="1"/>
</dbReference>
<comment type="similarity">
    <text evidence="1 5">Belongs to the HAD-like hydrolase superfamily. NagD family.</text>
</comment>
<proteinExistence type="inferred from homology"/>
<evidence type="ECO:0000256" key="8">
    <source>
        <dbReference type="PIRSR" id="PIRSR000915-3"/>
    </source>
</evidence>
<protein>
    <recommendedName>
        <fullName evidence="5">Acid sugar phosphatase</fullName>
        <ecNumber evidence="5">3.1.3.-</ecNumber>
    </recommendedName>
</protein>
<dbReference type="InterPro" id="IPR023214">
    <property type="entry name" value="HAD_sf"/>
</dbReference>
<dbReference type="Proteomes" id="UP000051813">
    <property type="component" value="Unassembled WGS sequence"/>
</dbReference>
<evidence type="ECO:0000256" key="6">
    <source>
        <dbReference type="PIRSR" id="PIRSR000915-1"/>
    </source>
</evidence>
<evidence type="ECO:0000256" key="7">
    <source>
        <dbReference type="PIRSR" id="PIRSR000915-2"/>
    </source>
</evidence>
<dbReference type="GO" id="GO:0005737">
    <property type="term" value="C:cytoplasm"/>
    <property type="evidence" value="ECO:0007669"/>
    <property type="project" value="TreeGrafter"/>
</dbReference>
<keyword evidence="10" id="KW-1185">Reference proteome</keyword>
<sequence>MKSYSAYLIDLDGTIYRGSDRIPAAKRFVERLQAKHIPFLFLTNNTTKTPAAVAENLSKNHDIHVQVDQIYTPSLATVSYLKAKNQGDLSGKTVYVIGEIGLVSALLGAGMKLAEQNPDYTVVGLDYDVTYHKFEVATLAVRAGSTFIGTNADTNLPNERGLVPGAGSVISLVEHATQQQATYIGKPEAIIVNAALAVLGQEAENTLIVGDNYETDIRAGINAGVDSLLVYTGVSKPEVVAQKEIQPTHQVNSLDEWEV</sequence>
<evidence type="ECO:0000313" key="9">
    <source>
        <dbReference type="EMBL" id="KRM78410.1"/>
    </source>
</evidence>
<reference evidence="9 10" key="1">
    <citation type="journal article" date="2015" name="Genome Announc.">
        <title>Expanding the biotechnology potential of lactobacilli through comparative genomics of 213 strains and associated genera.</title>
        <authorList>
            <person name="Sun Z."/>
            <person name="Harris H.M."/>
            <person name="McCann A."/>
            <person name="Guo C."/>
            <person name="Argimon S."/>
            <person name="Zhang W."/>
            <person name="Yang X."/>
            <person name="Jeffery I.B."/>
            <person name="Cooney J.C."/>
            <person name="Kagawa T.F."/>
            <person name="Liu W."/>
            <person name="Song Y."/>
            <person name="Salvetti E."/>
            <person name="Wrobel A."/>
            <person name="Rasinkangas P."/>
            <person name="Parkhill J."/>
            <person name="Rea M.C."/>
            <person name="O'Sullivan O."/>
            <person name="Ritari J."/>
            <person name="Douillard F.P."/>
            <person name="Paul Ross R."/>
            <person name="Yang R."/>
            <person name="Briner A.E."/>
            <person name="Felis G.E."/>
            <person name="de Vos W.M."/>
            <person name="Barrangou R."/>
            <person name="Klaenhammer T.R."/>
            <person name="Caufield P.W."/>
            <person name="Cui Y."/>
            <person name="Zhang H."/>
            <person name="O'Toole P.W."/>
        </authorList>
    </citation>
    <scope>NUCLEOTIDE SEQUENCE [LARGE SCALE GENOMIC DNA]</scope>
    <source>
        <strain evidence="9 10">DSM 20335</strain>
    </source>
</reference>
<feature type="binding site" evidence="8">
    <location>
        <position position="211"/>
    </location>
    <ligand>
        <name>Mg(2+)</name>
        <dbReference type="ChEBI" id="CHEBI:18420"/>
    </ligand>
</feature>
<organism evidence="9 10">
    <name type="scientific">Lapidilactobacillus dextrinicus DSM 20335</name>
    <dbReference type="NCBI Taxonomy" id="1423738"/>
    <lineage>
        <taxon>Bacteria</taxon>
        <taxon>Bacillati</taxon>
        <taxon>Bacillota</taxon>
        <taxon>Bacilli</taxon>
        <taxon>Lactobacillales</taxon>
        <taxon>Lactobacillaceae</taxon>
        <taxon>Lapidilactobacillus</taxon>
    </lineage>
</organism>
<comment type="caution">
    <text evidence="9">The sequence shown here is derived from an EMBL/GenBank/DDBJ whole genome shotgun (WGS) entry which is preliminary data.</text>
</comment>
<dbReference type="EC" id="3.1.3.-" evidence="5"/>
<feature type="binding site" evidence="8">
    <location>
        <position position="10"/>
    </location>
    <ligand>
        <name>Mg(2+)</name>
        <dbReference type="ChEBI" id="CHEBI:18420"/>
    </ligand>
</feature>
<evidence type="ECO:0000256" key="1">
    <source>
        <dbReference type="ARBA" id="ARBA00006696"/>
    </source>
</evidence>
<dbReference type="CDD" id="cd07530">
    <property type="entry name" value="HAD_Pase_UmpH-like"/>
    <property type="match status" value="1"/>
</dbReference>
<dbReference type="GO" id="GO:0046872">
    <property type="term" value="F:metal ion binding"/>
    <property type="evidence" value="ECO:0007669"/>
    <property type="project" value="UniProtKB-KW"/>
</dbReference>
<keyword evidence="4 5" id="KW-0460">Magnesium</keyword>
<evidence type="ECO:0000256" key="3">
    <source>
        <dbReference type="ARBA" id="ARBA00022801"/>
    </source>
</evidence>
<accession>A0A0R2BGX4</accession>
<dbReference type="Pfam" id="PF13344">
    <property type="entry name" value="Hydrolase_6"/>
    <property type="match status" value="1"/>
</dbReference>
<dbReference type="PANTHER" id="PTHR19288">
    <property type="entry name" value="4-NITROPHENYLPHOSPHATASE-RELATED"/>
    <property type="match status" value="1"/>
</dbReference>
<dbReference type="STRING" id="1423738.FC84_GL000849"/>
<keyword evidence="3 9" id="KW-0378">Hydrolase</keyword>
<dbReference type="NCBIfam" id="TIGR01460">
    <property type="entry name" value="HAD-SF-IIA"/>
    <property type="match status" value="1"/>
</dbReference>
<dbReference type="AlphaFoldDB" id="A0A0R2BGX4"/>
<feature type="binding site" evidence="7">
    <location>
        <position position="186"/>
    </location>
    <ligand>
        <name>substrate</name>
    </ligand>
</feature>
<evidence type="ECO:0000313" key="10">
    <source>
        <dbReference type="Proteomes" id="UP000051813"/>
    </source>
</evidence>
<evidence type="ECO:0000256" key="5">
    <source>
        <dbReference type="PIRNR" id="PIRNR000915"/>
    </source>
</evidence>
<feature type="active site" description="Proton donor" evidence="6">
    <location>
        <position position="12"/>
    </location>
</feature>
<dbReference type="InterPro" id="IPR006357">
    <property type="entry name" value="HAD-SF_hydro_IIA"/>
</dbReference>
<dbReference type="NCBIfam" id="TIGR01457">
    <property type="entry name" value="HAD-SF-IIA-hyp2"/>
    <property type="match status" value="1"/>
</dbReference>
<dbReference type="PIRSF" id="PIRSF000915">
    <property type="entry name" value="PGP-type_phosphatase"/>
    <property type="match status" value="1"/>
</dbReference>
<dbReference type="EMBL" id="AYYK01000017">
    <property type="protein sequence ID" value="KRM78410.1"/>
    <property type="molecule type" value="Genomic_DNA"/>
</dbReference>
<keyword evidence="2 5" id="KW-0479">Metal-binding</keyword>
<comment type="cofactor">
    <cofactor evidence="8">
        <name>Mg(2+)</name>
        <dbReference type="ChEBI" id="CHEBI:18420"/>
    </cofactor>
    <text evidence="8">Divalent metal ions. Mg(2+) is the most effective.</text>
</comment>
<dbReference type="PANTHER" id="PTHR19288:SF46">
    <property type="entry name" value="HALOACID DEHALOGENASE-LIKE HYDROLASE DOMAIN-CONTAINING PROTEIN 2"/>
    <property type="match status" value="1"/>
</dbReference>